<evidence type="ECO:0000256" key="2">
    <source>
        <dbReference type="PIRSR" id="PIRSR029900-1"/>
    </source>
</evidence>
<dbReference type="Pfam" id="PF07477">
    <property type="entry name" value="Glyco_hydro_67C"/>
    <property type="match status" value="1"/>
</dbReference>
<evidence type="ECO:0000259" key="3">
    <source>
        <dbReference type="Pfam" id="PF07477"/>
    </source>
</evidence>
<dbReference type="AlphaFoldDB" id="A0A1C7IJB3"/>
<dbReference type="EMBL" id="CP015405">
    <property type="protein sequence ID" value="ANU78479.1"/>
    <property type="molecule type" value="Genomic_DNA"/>
</dbReference>
<feature type="active site" description="Proton donor" evidence="2">
    <location>
        <position position="276"/>
    </location>
</feature>
<proteinExistence type="predicted"/>
<dbReference type="GO" id="GO:0005576">
    <property type="term" value="C:extracellular region"/>
    <property type="evidence" value="ECO:0007669"/>
    <property type="project" value="InterPro"/>
</dbReference>
<reference evidence="5" key="1">
    <citation type="submission" date="2017-04" db="EMBL/GenBank/DDBJ databases">
        <title>Complete Genome Sequences of Twelve Strains of a Stable Defined Moderately Diverse Mouse Microbiota 2 (sDMDMm2).</title>
        <authorList>
            <person name="Uchimura Y."/>
            <person name="Wyss M."/>
            <person name="Brugiroux S."/>
            <person name="Limenitakis J.P."/>
            <person name="Stecher B."/>
            <person name="McCoy K.D."/>
            <person name="Macpherson A.J."/>
        </authorList>
    </citation>
    <scope>NUCLEOTIDE SEQUENCE</scope>
    <source>
        <strain evidence="5">YL58</strain>
    </source>
</reference>
<feature type="active site" description="Proton acceptor" evidence="2">
    <location>
        <position position="383"/>
    </location>
</feature>
<dbReference type="STRING" id="1796616.A4V09_00025"/>
<dbReference type="InterPro" id="IPR011099">
    <property type="entry name" value="Glyco_hydro_67_C"/>
</dbReference>
<evidence type="ECO:0000313" key="6">
    <source>
        <dbReference type="Proteomes" id="UP000092574"/>
    </source>
</evidence>
<dbReference type="Proteomes" id="UP000092574">
    <property type="component" value="Chromosome"/>
</dbReference>
<dbReference type="InterPro" id="IPR029018">
    <property type="entry name" value="Hex-like_dom2"/>
</dbReference>
<dbReference type="Pfam" id="PF07488">
    <property type="entry name" value="Glyco_hydro_67M"/>
    <property type="match status" value="1"/>
</dbReference>
<dbReference type="PIRSF" id="PIRSF029900">
    <property type="entry name" value="Alpha-glucuronds"/>
    <property type="match status" value="1"/>
</dbReference>
<accession>A0A1C7IJB3</accession>
<dbReference type="GO" id="GO:0045493">
    <property type="term" value="P:xylan catabolic process"/>
    <property type="evidence" value="ECO:0007669"/>
    <property type="project" value="InterPro"/>
</dbReference>
<keyword evidence="1" id="KW-0378">Hydrolase</keyword>
<dbReference type="InterPro" id="IPR017853">
    <property type="entry name" value="GH"/>
</dbReference>
<dbReference type="GO" id="GO:0046559">
    <property type="term" value="F:alpha-glucuronidase activity"/>
    <property type="evidence" value="ECO:0007669"/>
    <property type="project" value="InterPro"/>
</dbReference>
<dbReference type="Gene3D" id="3.90.1330.10">
    <property type="entry name" value="Alpha-glucuronidase, C-terminal domain"/>
    <property type="match status" value="1"/>
</dbReference>
<dbReference type="InterPro" id="IPR011100">
    <property type="entry name" value="Glyco_hydro_67_cat"/>
</dbReference>
<feature type="active site" description="Proton acceptor" evidence="2">
    <location>
        <position position="355"/>
    </location>
</feature>
<dbReference type="InterPro" id="IPR011395">
    <property type="entry name" value="Glyco_hydro_67_aGlcAse"/>
</dbReference>
<dbReference type="KEGG" id="byl:A4V09_00025"/>
<evidence type="ECO:0000256" key="1">
    <source>
        <dbReference type="ARBA" id="ARBA00022801"/>
    </source>
</evidence>
<dbReference type="InterPro" id="IPR037054">
    <property type="entry name" value="A-glucoronidase_C_sf"/>
</dbReference>
<sequence length="668" mass="76154">MKEERVKMEKKYEKAWLSYRRSRNAENTGHFGSVFTNGTGVVAETAVWELQGAVKELLGCHMERGSWEAASVRLILEPDCGLGEEGYEIRESAGRLTVASEGERGLLYGVFACIRLLQGEKPLEGLSVRKIPSAPLRMLNHWDNMDGSIERGYSGDSFFFREDKVLVDDRTRAYARLASSVGINAVVINNVNVKGSATRLIEDDYSRELEAMSEIFAGYGIALYLSINFAAPMELGGHESADPCDPQVQQWWKEKAADLYRRLPGFGGFLVKADSEGRPGPFTYGRTHAEGANMLADAVAPYGGRIIWRCFVYNCQQDWRERKIDRAKSGYDYFMPLDGKFRDNVILQIKNGPMDFQVREPVSPLFGGLEHTNSMLEVQIAQEYTGQQRHVCYLLPMFKQVLEFKTCCREDHDRVRDIVTGRTFGQTNCGIVAVANTGDDENWTGHDLAAANLFGFGRLSFDMDLSVEEIAEEWIACTFGNDPEIMEKISKILMMSWPAYEKYTSPLGIGWMVNPGYHYGPNVDGYEYDRWGTYHRADHKGIGVDRSPAGTGYSEQYRRLNADMYGKRESCPEELLLFFHHIPYDYRLSTGKTLIQHIYDTHFEGALEAKEMLDIWNSLESKVPVTVFERVQKRMEHQASHAEEWRDQVNTYFYRKSMIPDEQGRTIY</sequence>
<gene>
    <name evidence="5" type="ORF">A4V09_00025</name>
</gene>
<evidence type="ECO:0000313" key="5">
    <source>
        <dbReference type="EMBL" id="ANU78479.1"/>
    </source>
</evidence>
<protein>
    <submittedName>
        <fullName evidence="5">Alpha-glucuronidase</fullName>
    </submittedName>
</protein>
<dbReference type="PANTHER" id="PTHR39207">
    <property type="entry name" value="ALPHA-GLUCURONIDASE A"/>
    <property type="match status" value="1"/>
</dbReference>
<feature type="domain" description="Glycosyl hydrolase family 67 catalytic" evidence="4">
    <location>
        <begin position="118"/>
        <end position="443"/>
    </location>
</feature>
<dbReference type="PANTHER" id="PTHR39207:SF1">
    <property type="entry name" value="ALPHA-GLUCURONIDASE A"/>
    <property type="match status" value="1"/>
</dbReference>
<dbReference type="Gene3D" id="3.30.379.10">
    <property type="entry name" value="Chitobiase/beta-hexosaminidase domain 2-like"/>
    <property type="match status" value="1"/>
</dbReference>
<evidence type="ECO:0000259" key="4">
    <source>
        <dbReference type="Pfam" id="PF07488"/>
    </source>
</evidence>
<dbReference type="SUPFAM" id="SSF51445">
    <property type="entry name" value="(Trans)glycosidases"/>
    <property type="match status" value="1"/>
</dbReference>
<dbReference type="SUPFAM" id="SSF55545">
    <property type="entry name" value="beta-N-acetylhexosaminidase-like domain"/>
    <property type="match status" value="1"/>
</dbReference>
<feature type="domain" description="Glycosyl hydrolase family 67 C-terminal" evidence="3">
    <location>
        <begin position="444"/>
        <end position="665"/>
    </location>
</feature>
<dbReference type="GO" id="GO:0033939">
    <property type="term" value="F:xylan alpha-1,2-glucuronosidase activity"/>
    <property type="evidence" value="ECO:0007669"/>
    <property type="project" value="TreeGrafter"/>
</dbReference>
<name>A0A1C7IJB3_9FIRM</name>
<dbReference type="Gene3D" id="3.20.20.80">
    <property type="entry name" value="Glycosidases"/>
    <property type="match status" value="1"/>
</dbReference>
<keyword evidence="6" id="KW-1185">Reference proteome</keyword>
<organism evidence="5 6">
    <name type="scientific">Blautia pseudococcoides</name>
    <dbReference type="NCBI Taxonomy" id="1796616"/>
    <lineage>
        <taxon>Bacteria</taxon>
        <taxon>Bacillati</taxon>
        <taxon>Bacillota</taxon>
        <taxon>Clostridia</taxon>
        <taxon>Lachnospirales</taxon>
        <taxon>Lachnospiraceae</taxon>
        <taxon>Blautia</taxon>
    </lineage>
</organism>